<reference evidence="2 3" key="2">
    <citation type="journal article" date="2017" name="Genome Announc.">
        <title>Draft Genome Sequences of Four Alkaliphilic Bacteria Belonging to the Anaerobacillus Genus.</title>
        <authorList>
            <person name="Bassil N.M."/>
            <person name="Lloyd J.R."/>
        </authorList>
    </citation>
    <scope>NUCLEOTIDE SEQUENCE [LARGE SCALE GENOMIC DNA]</scope>
    <source>
        <strain evidence="2 3">NB2006</strain>
    </source>
</reference>
<sequence>MSILNDLTGQQFGKLIVLERARNSKSGNARWICKCICEKITTVIGSHLRSGHTTSCGCNKISDKANGHAKERLYRIWTGMHRRCYDRNADNYKWYGGKGIFICEEWHNFLTFREWSLDNGYNDELTIDRIDSYKNYSPDNCRWQTQKKQMNNVSSNNILSYEGREYTQSEFAEEFNLKYHTVVNRLRLGWSLKRIVNTPEAVNANVKS</sequence>
<reference evidence="2 3" key="3">
    <citation type="journal article" date="2019" name="Int. J. Syst. Evol. Microbiol.">
        <title>Anaerobacillus isosaccharinicus sp. nov., an alkaliphilic bacterium which degrades isosaccharinic acid.</title>
        <authorList>
            <person name="Bassil N.M."/>
            <person name="Lloyd J.R."/>
        </authorList>
    </citation>
    <scope>NUCLEOTIDE SEQUENCE [LARGE SCALE GENOMIC DNA]</scope>
    <source>
        <strain evidence="2 3">NB2006</strain>
    </source>
</reference>
<dbReference type="AlphaFoldDB" id="A0A1S2L988"/>
<reference evidence="1 3" key="1">
    <citation type="submission" date="2016-10" db="EMBL/GenBank/DDBJ databases">
        <title>Draft genome sequences of four alkaliphilic bacteria belonging to the Anaerobacillus genus.</title>
        <authorList>
            <person name="Bassil N.M."/>
            <person name="Lloyd J.R."/>
        </authorList>
    </citation>
    <scope>NUCLEOTIDE SEQUENCE [LARGE SCALE GENOMIC DNA]</scope>
    <source>
        <strain evidence="1 3">NB2006</strain>
    </source>
</reference>
<protein>
    <submittedName>
        <fullName evidence="1">Uncharacterized protein</fullName>
    </submittedName>
</protein>
<organism evidence="1 3">
    <name type="scientific">Anaerobacillus isosaccharinicus</name>
    <dbReference type="NCBI Taxonomy" id="1532552"/>
    <lineage>
        <taxon>Bacteria</taxon>
        <taxon>Bacillati</taxon>
        <taxon>Bacillota</taxon>
        <taxon>Bacilli</taxon>
        <taxon>Bacillales</taxon>
        <taxon>Bacillaceae</taxon>
        <taxon>Anaerobacillus</taxon>
    </lineage>
</organism>
<dbReference type="EMBL" id="LQXD01000157">
    <property type="protein sequence ID" value="OIJ09058.1"/>
    <property type="molecule type" value="Genomic_DNA"/>
</dbReference>
<dbReference type="EMBL" id="CP063356">
    <property type="protein sequence ID" value="QOY37065.1"/>
    <property type="molecule type" value="Genomic_DNA"/>
</dbReference>
<dbReference type="Proteomes" id="UP000180175">
    <property type="component" value="Chromosome"/>
</dbReference>
<accession>A0A1S2L988</accession>
<dbReference type="RefSeq" id="WP_071318396.1">
    <property type="nucleotide sequence ID" value="NZ_CP063356.2"/>
</dbReference>
<reference evidence="2" key="4">
    <citation type="submission" date="2020-10" db="EMBL/GenBank/DDBJ databases">
        <authorList>
            <person name="Bassil N.M."/>
            <person name="Lloyd J.R."/>
        </authorList>
    </citation>
    <scope>NUCLEOTIDE SEQUENCE</scope>
    <source>
        <strain evidence="2">NB2006</strain>
    </source>
</reference>
<evidence type="ECO:0000313" key="2">
    <source>
        <dbReference type="EMBL" id="QOY37065.1"/>
    </source>
</evidence>
<dbReference type="OrthoDB" id="552713at2"/>
<evidence type="ECO:0000313" key="1">
    <source>
        <dbReference type="EMBL" id="OIJ09058.1"/>
    </source>
</evidence>
<gene>
    <name evidence="2" type="ORF">AWH56_005335</name>
    <name evidence="1" type="ORF">AWH56_18275</name>
</gene>
<name>A0A1S2L988_9BACI</name>
<evidence type="ECO:0000313" key="3">
    <source>
        <dbReference type="Proteomes" id="UP000180175"/>
    </source>
</evidence>
<proteinExistence type="predicted"/>
<dbReference type="KEGG" id="aia:AWH56_005335"/>
<keyword evidence="3" id="KW-1185">Reference proteome</keyword>